<feature type="non-terminal residue" evidence="21">
    <location>
        <position position="1"/>
    </location>
</feature>
<name>A0A9P4LRM4_9PEZI</name>
<dbReference type="EC" id="2.3.2.27" evidence="5 17"/>
<keyword evidence="8 17" id="KW-0479">Metal-binding</keyword>
<feature type="region of interest" description="Disordered" evidence="18">
    <location>
        <begin position="103"/>
        <end position="162"/>
    </location>
</feature>
<evidence type="ECO:0000256" key="13">
    <source>
        <dbReference type="ARBA" id="ARBA00023125"/>
    </source>
</evidence>
<dbReference type="Pfam" id="PF02037">
    <property type="entry name" value="SAP"/>
    <property type="match status" value="1"/>
</dbReference>
<dbReference type="SUPFAM" id="SSF57850">
    <property type="entry name" value="RING/U-box"/>
    <property type="match status" value="1"/>
</dbReference>
<dbReference type="GO" id="GO:0005634">
    <property type="term" value="C:nucleus"/>
    <property type="evidence" value="ECO:0007669"/>
    <property type="project" value="UniProtKB-SubCell"/>
</dbReference>
<protein>
    <recommendedName>
        <fullName evidence="6 17">Postreplication repair E3 ubiquitin-protein ligase RAD18</fullName>
        <ecNumber evidence="5 17">2.3.2.27</ecNumber>
    </recommendedName>
    <alternativeName>
        <fullName evidence="17">RING-type E3 ubiquitin transferase RAD18</fullName>
    </alternativeName>
</protein>
<proteinExistence type="inferred from homology"/>
<dbReference type="PROSITE" id="PS50089">
    <property type="entry name" value="ZF_RING_2"/>
    <property type="match status" value="1"/>
</dbReference>
<comment type="similarity">
    <text evidence="4 17">Belongs to the RAD18 family.</text>
</comment>
<keyword evidence="14 17" id="KW-0234">DNA repair</keyword>
<dbReference type="EMBL" id="ML978764">
    <property type="protein sequence ID" value="KAF2083685.1"/>
    <property type="molecule type" value="Genomic_DNA"/>
</dbReference>
<evidence type="ECO:0000256" key="12">
    <source>
        <dbReference type="ARBA" id="ARBA00022833"/>
    </source>
</evidence>
<keyword evidence="7 17" id="KW-0808">Transferase</keyword>
<evidence type="ECO:0000256" key="1">
    <source>
        <dbReference type="ARBA" id="ARBA00000900"/>
    </source>
</evidence>
<dbReference type="GO" id="GO:0008270">
    <property type="term" value="F:zinc ion binding"/>
    <property type="evidence" value="ECO:0007669"/>
    <property type="project" value="UniProtKB-KW"/>
</dbReference>
<evidence type="ECO:0000256" key="18">
    <source>
        <dbReference type="SAM" id="MobiDB-lite"/>
    </source>
</evidence>
<evidence type="ECO:0000256" key="3">
    <source>
        <dbReference type="ARBA" id="ARBA00004906"/>
    </source>
</evidence>
<dbReference type="InterPro" id="IPR001841">
    <property type="entry name" value="Znf_RING"/>
</dbReference>
<dbReference type="FunFam" id="3.30.40.10:FF:000172">
    <property type="entry name" value="E3 ubiquitin-protein ligase RAD18"/>
    <property type="match status" value="1"/>
</dbReference>
<dbReference type="NCBIfam" id="TIGR00599">
    <property type="entry name" value="rad18"/>
    <property type="match status" value="1"/>
</dbReference>
<evidence type="ECO:0000259" key="19">
    <source>
        <dbReference type="PROSITE" id="PS50089"/>
    </source>
</evidence>
<keyword evidence="12 17" id="KW-0862">Zinc</keyword>
<dbReference type="InterPro" id="IPR017907">
    <property type="entry name" value="Znf_RING_CS"/>
</dbReference>
<comment type="catalytic activity">
    <reaction evidence="1 17">
        <text>S-ubiquitinyl-[E2 ubiquitin-conjugating enzyme]-L-cysteine + [acceptor protein]-L-lysine = [E2 ubiquitin-conjugating enzyme]-L-cysteine + N(6)-ubiquitinyl-[acceptor protein]-L-lysine.</text>
        <dbReference type="EC" id="2.3.2.27"/>
    </reaction>
</comment>
<evidence type="ECO:0000256" key="7">
    <source>
        <dbReference type="ARBA" id="ARBA00022679"/>
    </source>
</evidence>
<evidence type="ECO:0000256" key="5">
    <source>
        <dbReference type="ARBA" id="ARBA00012483"/>
    </source>
</evidence>
<keyword evidence="11 17" id="KW-0833">Ubl conjugation pathway</keyword>
<feature type="compositionally biased region" description="Acidic residues" evidence="18">
    <location>
        <begin position="147"/>
        <end position="162"/>
    </location>
</feature>
<evidence type="ECO:0000256" key="2">
    <source>
        <dbReference type="ARBA" id="ARBA00004123"/>
    </source>
</evidence>
<gene>
    <name evidence="21" type="ORF">K490DRAFT_7868</name>
</gene>
<dbReference type="GO" id="GO:0006513">
    <property type="term" value="P:protein monoubiquitination"/>
    <property type="evidence" value="ECO:0007669"/>
    <property type="project" value="InterPro"/>
</dbReference>
<dbReference type="InterPro" id="IPR003034">
    <property type="entry name" value="SAP_dom"/>
</dbReference>
<dbReference type="PANTHER" id="PTHR14134">
    <property type="entry name" value="E3 UBIQUITIN-PROTEIN LIGASE RAD18"/>
    <property type="match status" value="1"/>
</dbReference>
<dbReference type="AlphaFoldDB" id="A0A9P4LRM4"/>
<evidence type="ECO:0000256" key="4">
    <source>
        <dbReference type="ARBA" id="ARBA00009506"/>
    </source>
</evidence>
<dbReference type="GO" id="GO:0006301">
    <property type="term" value="P:DNA damage tolerance"/>
    <property type="evidence" value="ECO:0007669"/>
    <property type="project" value="InterPro"/>
</dbReference>
<dbReference type="GO" id="GO:0003697">
    <property type="term" value="F:single-stranded DNA binding"/>
    <property type="evidence" value="ECO:0007669"/>
    <property type="project" value="UniProtKB-UniRule"/>
</dbReference>
<evidence type="ECO:0000256" key="6">
    <source>
        <dbReference type="ARBA" id="ARBA00015551"/>
    </source>
</evidence>
<feature type="domain" description="RING-type" evidence="19">
    <location>
        <begin position="25"/>
        <end position="63"/>
    </location>
</feature>
<evidence type="ECO:0000256" key="14">
    <source>
        <dbReference type="ARBA" id="ARBA00023204"/>
    </source>
</evidence>
<feature type="compositionally biased region" description="Low complexity" evidence="18">
    <location>
        <begin position="136"/>
        <end position="146"/>
    </location>
</feature>
<dbReference type="SMART" id="SM00513">
    <property type="entry name" value="SAP"/>
    <property type="match status" value="1"/>
</dbReference>
<dbReference type="SMART" id="SM00184">
    <property type="entry name" value="RING"/>
    <property type="match status" value="1"/>
</dbReference>
<reference evidence="21" key="1">
    <citation type="journal article" date="2020" name="Stud. Mycol.">
        <title>101 Dothideomycetes genomes: a test case for predicting lifestyles and emergence of pathogens.</title>
        <authorList>
            <person name="Haridas S."/>
            <person name="Albert R."/>
            <person name="Binder M."/>
            <person name="Bloem J."/>
            <person name="Labutti K."/>
            <person name="Salamov A."/>
            <person name="Andreopoulos B."/>
            <person name="Baker S."/>
            <person name="Barry K."/>
            <person name="Bills G."/>
            <person name="Bluhm B."/>
            <person name="Cannon C."/>
            <person name="Castanera R."/>
            <person name="Culley D."/>
            <person name="Daum C."/>
            <person name="Ezra D."/>
            <person name="Gonzalez J."/>
            <person name="Henrissat B."/>
            <person name="Kuo A."/>
            <person name="Liang C."/>
            <person name="Lipzen A."/>
            <person name="Lutzoni F."/>
            <person name="Magnuson J."/>
            <person name="Mondo S."/>
            <person name="Nolan M."/>
            <person name="Ohm R."/>
            <person name="Pangilinan J."/>
            <person name="Park H.-J."/>
            <person name="Ramirez L."/>
            <person name="Alfaro M."/>
            <person name="Sun H."/>
            <person name="Tritt A."/>
            <person name="Yoshinaga Y."/>
            <person name="Zwiers L.-H."/>
            <person name="Turgeon B."/>
            <person name="Goodwin S."/>
            <person name="Spatafora J."/>
            <person name="Crous P."/>
            <person name="Grigoriev I."/>
        </authorList>
    </citation>
    <scope>NUCLEOTIDE SEQUENCE</scope>
    <source>
        <strain evidence="21">CBS 121410</strain>
    </source>
</reference>
<dbReference type="InterPro" id="IPR039577">
    <property type="entry name" value="Rad18"/>
</dbReference>
<dbReference type="Gene3D" id="3.30.40.10">
    <property type="entry name" value="Zinc/RING finger domain, C3HC4 (zinc finger)"/>
    <property type="match status" value="1"/>
</dbReference>
<evidence type="ECO:0000256" key="15">
    <source>
        <dbReference type="ARBA" id="ARBA00023242"/>
    </source>
</evidence>
<dbReference type="PANTHER" id="PTHR14134:SF2">
    <property type="entry name" value="E3 UBIQUITIN-PROTEIN LIGASE RAD18"/>
    <property type="match status" value="1"/>
</dbReference>
<comment type="function">
    <text evidence="17">E3 RING-finger protein, member of the UBC2/RAD6 epistasis group. Associates to the E2 ubiquitin conjugating enzyme UBC2/RAD6 to form the UBC2-RAD18 ubiquitin ligase complex involved in postreplicative repair (PRR) of damaged DNA.</text>
</comment>
<evidence type="ECO:0000313" key="21">
    <source>
        <dbReference type="EMBL" id="KAF2083685.1"/>
    </source>
</evidence>
<dbReference type="PROSITE" id="PS00518">
    <property type="entry name" value="ZF_RING_1"/>
    <property type="match status" value="1"/>
</dbReference>
<evidence type="ECO:0000256" key="8">
    <source>
        <dbReference type="ARBA" id="ARBA00022723"/>
    </source>
</evidence>
<comment type="subunit">
    <text evidence="17">Interacts with E2 UBC2, forming a complex with ubiquitin ligase activity.</text>
</comment>
<comment type="pathway">
    <text evidence="3 17">Protein modification; protein ubiquitination.</text>
</comment>
<dbReference type="GO" id="GO:0006281">
    <property type="term" value="P:DNA repair"/>
    <property type="evidence" value="ECO:0007669"/>
    <property type="project" value="UniProtKB-KW"/>
</dbReference>
<keyword evidence="13 17" id="KW-0238">DNA-binding</keyword>
<evidence type="ECO:0000313" key="22">
    <source>
        <dbReference type="Proteomes" id="UP000799776"/>
    </source>
</evidence>
<feature type="compositionally biased region" description="Low complexity" evidence="18">
    <location>
        <begin position="200"/>
        <end position="210"/>
    </location>
</feature>
<dbReference type="GO" id="GO:0061630">
    <property type="term" value="F:ubiquitin protein ligase activity"/>
    <property type="evidence" value="ECO:0007669"/>
    <property type="project" value="UniProtKB-UniRule"/>
</dbReference>
<keyword evidence="22" id="KW-1185">Reference proteome</keyword>
<evidence type="ECO:0000256" key="16">
    <source>
        <dbReference type="PROSITE-ProRule" id="PRU00175"/>
    </source>
</evidence>
<dbReference type="InterPro" id="IPR006642">
    <property type="entry name" value="Rad18_UBZ4"/>
</dbReference>
<accession>A0A9P4LRM4</accession>
<evidence type="ECO:0000256" key="9">
    <source>
        <dbReference type="ARBA" id="ARBA00022763"/>
    </source>
</evidence>
<keyword evidence="15 17" id="KW-0539">Nucleus</keyword>
<feature type="domain" description="SAP" evidence="20">
    <location>
        <begin position="234"/>
        <end position="268"/>
    </location>
</feature>
<dbReference type="InterPro" id="IPR004580">
    <property type="entry name" value="Rad18_fungi"/>
</dbReference>
<comment type="caution">
    <text evidence="21">The sequence shown here is derived from an EMBL/GenBank/DDBJ whole genome shotgun (WGS) entry which is preliminary data.</text>
</comment>
<dbReference type="GO" id="GO:0097505">
    <property type="term" value="C:Rad6-Rad18 complex"/>
    <property type="evidence" value="ECO:0007669"/>
    <property type="project" value="TreeGrafter"/>
</dbReference>
<organism evidence="21 22">
    <name type="scientific">Saccharata proteae CBS 121410</name>
    <dbReference type="NCBI Taxonomy" id="1314787"/>
    <lineage>
        <taxon>Eukaryota</taxon>
        <taxon>Fungi</taxon>
        <taxon>Dikarya</taxon>
        <taxon>Ascomycota</taxon>
        <taxon>Pezizomycotina</taxon>
        <taxon>Dothideomycetes</taxon>
        <taxon>Dothideomycetes incertae sedis</taxon>
        <taxon>Botryosphaeriales</taxon>
        <taxon>Saccharataceae</taxon>
        <taxon>Saccharata</taxon>
    </lineage>
</organism>
<dbReference type="Pfam" id="PF13923">
    <property type="entry name" value="zf-C3HC4_2"/>
    <property type="match status" value="1"/>
</dbReference>
<sequence>DLSDSTDWLSTSLPALAPLDASLRCQVCKDFFSSPVITSCAHTFCSLCIRRCLALDGKCPTCRAADQETKLRRNWAVQEMVDAFVAARTGVLLLAVRGREVEEEVERPKKRRRKGGAEAGDEVEGGLGRRTRSAARRVPSSSPVDVVDLDEEEGGEDAEYQPEDGLVPCPICRTRMKAEAVFTHLDNCDGEKKKNEIPRTTRSRPPTTTTFSNRLPTLQNPTKPPPSRLPQLNYSLMTDNQLKKKLKELGIPNFGNKPLLIRRHTEWQNLWNSNIDSTKPRTKRELLSELDAWERSQGGLAREGGAAGGVVMRKDFDGKGWAKKNAGQFDDLISQARK</sequence>
<dbReference type="InterPro" id="IPR013083">
    <property type="entry name" value="Znf_RING/FYVE/PHD"/>
</dbReference>
<comment type="subcellular location">
    <subcellularLocation>
        <location evidence="2 17">Nucleus</location>
    </subcellularLocation>
</comment>
<evidence type="ECO:0000256" key="11">
    <source>
        <dbReference type="ARBA" id="ARBA00022786"/>
    </source>
</evidence>
<evidence type="ECO:0000259" key="20">
    <source>
        <dbReference type="PROSITE" id="PS50800"/>
    </source>
</evidence>
<feature type="compositionally biased region" description="Polar residues" evidence="18">
    <location>
        <begin position="211"/>
        <end position="221"/>
    </location>
</feature>
<evidence type="ECO:0000256" key="17">
    <source>
        <dbReference type="RuleBase" id="RU368093"/>
    </source>
</evidence>
<keyword evidence="9 17" id="KW-0227">DNA damage</keyword>
<evidence type="ECO:0000256" key="10">
    <source>
        <dbReference type="ARBA" id="ARBA00022771"/>
    </source>
</evidence>
<feature type="region of interest" description="Disordered" evidence="18">
    <location>
        <begin position="193"/>
        <end position="231"/>
    </location>
</feature>
<keyword evidence="10 16" id="KW-0863">Zinc-finger</keyword>
<dbReference type="PROSITE" id="PS50800">
    <property type="entry name" value="SAP"/>
    <property type="match status" value="1"/>
</dbReference>
<feature type="non-terminal residue" evidence="21">
    <location>
        <position position="338"/>
    </location>
</feature>
<dbReference type="SMART" id="SM00734">
    <property type="entry name" value="ZnF_Rad18"/>
    <property type="match status" value="1"/>
</dbReference>
<dbReference type="OrthoDB" id="9049620at2759"/>
<dbReference type="Proteomes" id="UP000799776">
    <property type="component" value="Unassembled WGS sequence"/>
</dbReference>